<keyword evidence="3" id="KW-0813">Transport</keyword>
<keyword evidence="11" id="KW-0472">Membrane</keyword>
<keyword evidence="12" id="KW-0564">Palmitate</keyword>
<feature type="compositionally biased region" description="Basic and acidic residues" evidence="15">
    <location>
        <begin position="43"/>
        <end position="52"/>
    </location>
</feature>
<proteinExistence type="inferred from homology"/>
<keyword evidence="6" id="KW-0812">Transmembrane</keyword>
<feature type="domain" description="Polysaccharide export protein N-terminal" evidence="17">
    <location>
        <begin position="56"/>
        <end position="129"/>
    </location>
</feature>
<keyword evidence="20" id="KW-1185">Reference proteome</keyword>
<evidence type="ECO:0000256" key="7">
    <source>
        <dbReference type="ARBA" id="ARBA00022729"/>
    </source>
</evidence>
<gene>
    <name evidence="19" type="ORF">HNQ65_001803</name>
</gene>
<keyword evidence="14" id="KW-0449">Lipoprotein</keyword>
<evidence type="ECO:0000256" key="1">
    <source>
        <dbReference type="ARBA" id="ARBA00004571"/>
    </source>
</evidence>
<dbReference type="GO" id="GO:0015288">
    <property type="term" value="F:porin activity"/>
    <property type="evidence" value="ECO:0007669"/>
    <property type="project" value="UniProtKB-KW"/>
</dbReference>
<dbReference type="PANTHER" id="PTHR33619:SF3">
    <property type="entry name" value="POLYSACCHARIDE EXPORT PROTEIN GFCE-RELATED"/>
    <property type="match status" value="1"/>
</dbReference>
<sequence length="360" mass="38961">MKATVLATCCVLILSSCALMKEQKKFDARNDASTTTAAFTQTKRQEPIKPEWLKPSPRPFALGPGDKLEIEILGETGTRTDTFVTPDSKVYFDLLPGIDVKGKTTTQLREEMEKLLARYYKQPQVSLTLREVSSQRVWVLGRVNAPGIYPLNRPLRVLDAVTQAGGLFTSRFTGTTEELADLSHSFLIRGGKTLPVDFQKLIREGDLSQNIYLEPDDFIYLPSALTNEIYVLGAVTEPRPVGFMNEMNLITALGRGLGIRLDADLAHVTIVRGSLTEPKIATVNASDIIQGRSTNVRLEPGDIVYIPGAGSMSPGGFLHDAVNTFTRLVAANEGNAAGSAHATPIGVNVNIGGTGSSSNQ</sequence>
<comment type="subcellular location">
    <subcellularLocation>
        <location evidence="1">Cell outer membrane</location>
        <topology evidence="1">Multi-pass membrane protein</topology>
    </subcellularLocation>
</comment>
<evidence type="ECO:0000259" key="18">
    <source>
        <dbReference type="Pfam" id="PF22461"/>
    </source>
</evidence>
<evidence type="ECO:0000256" key="14">
    <source>
        <dbReference type="ARBA" id="ARBA00023288"/>
    </source>
</evidence>
<dbReference type="Pfam" id="PF22461">
    <property type="entry name" value="SLBB_2"/>
    <property type="match status" value="2"/>
</dbReference>
<dbReference type="Proteomes" id="UP000590740">
    <property type="component" value="Unassembled WGS sequence"/>
</dbReference>
<evidence type="ECO:0000256" key="5">
    <source>
        <dbReference type="ARBA" id="ARBA00022597"/>
    </source>
</evidence>
<organism evidence="19 20">
    <name type="scientific">Prosthecobacter vanneervenii</name>
    <dbReference type="NCBI Taxonomy" id="48466"/>
    <lineage>
        <taxon>Bacteria</taxon>
        <taxon>Pseudomonadati</taxon>
        <taxon>Verrucomicrobiota</taxon>
        <taxon>Verrucomicrobiia</taxon>
        <taxon>Verrucomicrobiales</taxon>
        <taxon>Verrucomicrobiaceae</taxon>
        <taxon>Prosthecobacter</taxon>
    </lineage>
</organism>
<dbReference type="RefSeq" id="WP_184339162.1">
    <property type="nucleotide sequence ID" value="NZ_JACHIG010000003.1"/>
</dbReference>
<dbReference type="Gene3D" id="3.10.560.10">
    <property type="entry name" value="Outer membrane lipoprotein wza domain like"/>
    <property type="match status" value="2"/>
</dbReference>
<evidence type="ECO:0000256" key="13">
    <source>
        <dbReference type="ARBA" id="ARBA00023237"/>
    </source>
</evidence>
<dbReference type="InterPro" id="IPR049712">
    <property type="entry name" value="Poly_export"/>
</dbReference>
<dbReference type="InterPro" id="IPR054765">
    <property type="entry name" value="SLBB_dom"/>
</dbReference>
<feature type="signal peptide" evidence="16">
    <location>
        <begin position="1"/>
        <end position="20"/>
    </location>
</feature>
<dbReference type="GO" id="GO:0009279">
    <property type="term" value="C:cell outer membrane"/>
    <property type="evidence" value="ECO:0007669"/>
    <property type="project" value="UniProtKB-SubCell"/>
</dbReference>
<evidence type="ECO:0000256" key="10">
    <source>
        <dbReference type="ARBA" id="ARBA00023114"/>
    </source>
</evidence>
<evidence type="ECO:0000256" key="12">
    <source>
        <dbReference type="ARBA" id="ARBA00023139"/>
    </source>
</evidence>
<keyword evidence="9" id="KW-0406">Ion transport</keyword>
<comment type="caution">
    <text evidence="19">The sequence shown here is derived from an EMBL/GenBank/DDBJ whole genome shotgun (WGS) entry which is preliminary data.</text>
</comment>
<dbReference type="InterPro" id="IPR003715">
    <property type="entry name" value="Poly_export_N"/>
</dbReference>
<keyword evidence="7 16" id="KW-0732">Signal</keyword>
<dbReference type="Gene3D" id="3.30.1950.10">
    <property type="entry name" value="wza like domain"/>
    <property type="match status" value="1"/>
</dbReference>
<protein>
    <submittedName>
        <fullName evidence="19">Protein involved in polysaccharide export with SLBB domain</fullName>
    </submittedName>
</protein>
<dbReference type="GO" id="GO:0046930">
    <property type="term" value="C:pore complex"/>
    <property type="evidence" value="ECO:0007669"/>
    <property type="project" value="UniProtKB-KW"/>
</dbReference>
<name>A0A7W8DJV5_9BACT</name>
<evidence type="ECO:0000256" key="8">
    <source>
        <dbReference type="ARBA" id="ARBA00023047"/>
    </source>
</evidence>
<feature type="domain" description="SLBB" evidence="18">
    <location>
        <begin position="135"/>
        <end position="220"/>
    </location>
</feature>
<keyword evidence="5" id="KW-0762">Sugar transport</keyword>
<dbReference type="GO" id="GO:0006811">
    <property type="term" value="P:monoatomic ion transport"/>
    <property type="evidence" value="ECO:0007669"/>
    <property type="project" value="UniProtKB-KW"/>
</dbReference>
<feature type="chain" id="PRO_5031440166" evidence="16">
    <location>
        <begin position="21"/>
        <end position="360"/>
    </location>
</feature>
<feature type="region of interest" description="Disordered" evidence="15">
    <location>
        <begin position="31"/>
        <end position="56"/>
    </location>
</feature>
<evidence type="ECO:0000313" key="19">
    <source>
        <dbReference type="EMBL" id="MBB5032226.1"/>
    </source>
</evidence>
<keyword evidence="8" id="KW-0625">Polysaccharide transport</keyword>
<evidence type="ECO:0000256" key="16">
    <source>
        <dbReference type="SAM" id="SignalP"/>
    </source>
</evidence>
<dbReference type="EMBL" id="JACHIG010000003">
    <property type="protein sequence ID" value="MBB5032226.1"/>
    <property type="molecule type" value="Genomic_DNA"/>
</dbReference>
<evidence type="ECO:0000259" key="17">
    <source>
        <dbReference type="Pfam" id="PF02563"/>
    </source>
</evidence>
<evidence type="ECO:0000256" key="2">
    <source>
        <dbReference type="ARBA" id="ARBA00009450"/>
    </source>
</evidence>
<accession>A0A7W8DJV5</accession>
<dbReference type="PROSITE" id="PS51257">
    <property type="entry name" value="PROKAR_LIPOPROTEIN"/>
    <property type="match status" value="1"/>
</dbReference>
<evidence type="ECO:0000256" key="3">
    <source>
        <dbReference type="ARBA" id="ARBA00022448"/>
    </source>
</evidence>
<keyword evidence="4" id="KW-1134">Transmembrane beta strand</keyword>
<evidence type="ECO:0000256" key="11">
    <source>
        <dbReference type="ARBA" id="ARBA00023136"/>
    </source>
</evidence>
<dbReference type="PANTHER" id="PTHR33619">
    <property type="entry name" value="POLYSACCHARIDE EXPORT PROTEIN GFCE-RELATED"/>
    <property type="match status" value="1"/>
</dbReference>
<dbReference type="GO" id="GO:0015159">
    <property type="term" value="F:polysaccharide transmembrane transporter activity"/>
    <property type="evidence" value="ECO:0007669"/>
    <property type="project" value="InterPro"/>
</dbReference>
<comment type="similarity">
    <text evidence="2">Belongs to the BexD/CtrA/VexA family.</text>
</comment>
<keyword evidence="13" id="KW-0998">Cell outer membrane</keyword>
<evidence type="ECO:0000256" key="9">
    <source>
        <dbReference type="ARBA" id="ARBA00023065"/>
    </source>
</evidence>
<feature type="domain" description="SLBB" evidence="18">
    <location>
        <begin position="228"/>
        <end position="306"/>
    </location>
</feature>
<reference evidence="19 20" key="1">
    <citation type="submission" date="2020-08" db="EMBL/GenBank/DDBJ databases">
        <title>Genomic Encyclopedia of Type Strains, Phase IV (KMG-IV): sequencing the most valuable type-strain genomes for metagenomic binning, comparative biology and taxonomic classification.</title>
        <authorList>
            <person name="Goeker M."/>
        </authorList>
    </citation>
    <scope>NUCLEOTIDE SEQUENCE [LARGE SCALE GENOMIC DNA]</scope>
    <source>
        <strain evidence="19 20">DSM 12252</strain>
    </source>
</reference>
<evidence type="ECO:0000256" key="6">
    <source>
        <dbReference type="ARBA" id="ARBA00022692"/>
    </source>
</evidence>
<dbReference type="Pfam" id="PF02563">
    <property type="entry name" value="Poly_export"/>
    <property type="match status" value="1"/>
</dbReference>
<feature type="compositionally biased region" description="Polar residues" evidence="15">
    <location>
        <begin position="31"/>
        <end position="42"/>
    </location>
</feature>
<dbReference type="AlphaFoldDB" id="A0A7W8DJV5"/>
<evidence type="ECO:0000256" key="15">
    <source>
        <dbReference type="SAM" id="MobiDB-lite"/>
    </source>
</evidence>
<evidence type="ECO:0000313" key="20">
    <source>
        <dbReference type="Proteomes" id="UP000590740"/>
    </source>
</evidence>
<keyword evidence="10" id="KW-0626">Porin</keyword>
<evidence type="ECO:0000256" key="4">
    <source>
        <dbReference type="ARBA" id="ARBA00022452"/>
    </source>
</evidence>